<name>A0A1F6TX22_9PROT</name>
<dbReference type="InterPro" id="IPR002491">
    <property type="entry name" value="ABC_transptr_periplasmic_BD"/>
</dbReference>
<protein>
    <submittedName>
        <fullName evidence="3">Cobalamin-binding protein</fullName>
    </submittedName>
</protein>
<proteinExistence type="predicted"/>
<dbReference type="Gene3D" id="3.40.50.1980">
    <property type="entry name" value="Nitrogenase molybdenum iron protein domain"/>
    <property type="match status" value="2"/>
</dbReference>
<dbReference type="GO" id="GO:0071281">
    <property type="term" value="P:cellular response to iron ion"/>
    <property type="evidence" value="ECO:0007669"/>
    <property type="project" value="TreeGrafter"/>
</dbReference>
<dbReference type="PANTHER" id="PTHR30535:SF34">
    <property type="entry name" value="MOLYBDATE-BINDING PROTEIN MOLA"/>
    <property type="match status" value="1"/>
</dbReference>
<dbReference type="InterPro" id="IPR054828">
    <property type="entry name" value="Vit_B12_bind_prot"/>
</dbReference>
<evidence type="ECO:0000313" key="4">
    <source>
        <dbReference type="Proteomes" id="UP000179037"/>
    </source>
</evidence>
<dbReference type="STRING" id="1817768.A3A87_00920"/>
<evidence type="ECO:0000313" key="3">
    <source>
        <dbReference type="EMBL" id="OGI49670.1"/>
    </source>
</evidence>
<gene>
    <name evidence="3" type="ORF">A3A87_00920</name>
</gene>
<dbReference type="Proteomes" id="UP000179037">
    <property type="component" value="Unassembled WGS sequence"/>
</dbReference>
<dbReference type="EMBL" id="MFTC01000092">
    <property type="protein sequence ID" value="OGI49670.1"/>
    <property type="molecule type" value="Genomic_DNA"/>
</dbReference>
<accession>A0A1F6TX22</accession>
<comment type="caution">
    <text evidence="3">The sequence shown here is derived from an EMBL/GenBank/DDBJ whole genome shotgun (WGS) entry which is preliminary data.</text>
</comment>
<dbReference type="NCBIfam" id="NF038402">
    <property type="entry name" value="TroA_like"/>
    <property type="match status" value="1"/>
</dbReference>
<evidence type="ECO:0000256" key="1">
    <source>
        <dbReference type="ARBA" id="ARBA00022729"/>
    </source>
</evidence>
<sequence>MLWLISVLISLDVLAGISVVDDVGKTIALQKPARRIISLAPHVTELLYAAGAGSRIVGAVEYSDYPEEAKRIPRVGSGFGFDMEAIVAMRPDLVIAWQSGNPSWQVARLGGLGFPVFMTEPRHLDDVADLLERLGRLAGTDATASGVAAQFRRHHAQLQARYSGRPRVTVFYQVLDASLLTINGRHLINDVIDLCGGENVFSGLPALTPRVDMESVLQKNPGAILASGHVPLWSTWRERWRAMPALSAVSRGNLFFIPPDLIHRHSPRIMQGAEQVCVALDKARQARNISQIR</sequence>
<keyword evidence="1" id="KW-0732">Signal</keyword>
<dbReference type="PANTHER" id="PTHR30535">
    <property type="entry name" value="VITAMIN B12-BINDING PROTEIN"/>
    <property type="match status" value="1"/>
</dbReference>
<reference evidence="3 4" key="1">
    <citation type="journal article" date="2016" name="Nat. Commun.">
        <title>Thousands of microbial genomes shed light on interconnected biogeochemical processes in an aquifer system.</title>
        <authorList>
            <person name="Anantharaman K."/>
            <person name="Brown C.T."/>
            <person name="Hug L.A."/>
            <person name="Sharon I."/>
            <person name="Castelle C.J."/>
            <person name="Probst A.J."/>
            <person name="Thomas B.C."/>
            <person name="Singh A."/>
            <person name="Wilkins M.J."/>
            <person name="Karaoz U."/>
            <person name="Brodie E.L."/>
            <person name="Williams K.H."/>
            <person name="Hubbard S.S."/>
            <person name="Banfield J.F."/>
        </authorList>
    </citation>
    <scope>NUCLEOTIDE SEQUENCE [LARGE SCALE GENOMIC DNA]</scope>
</reference>
<evidence type="ECO:0000259" key="2">
    <source>
        <dbReference type="PROSITE" id="PS50983"/>
    </source>
</evidence>
<feature type="domain" description="Fe/B12 periplasmic-binding" evidence="2">
    <location>
        <begin position="35"/>
        <end position="284"/>
    </location>
</feature>
<dbReference type="AlphaFoldDB" id="A0A1F6TX22"/>
<organism evidence="3 4">
    <name type="scientific">Candidatus Muproteobacteria bacterium RIFCSPLOWO2_01_FULL_60_18</name>
    <dbReference type="NCBI Taxonomy" id="1817768"/>
    <lineage>
        <taxon>Bacteria</taxon>
        <taxon>Pseudomonadati</taxon>
        <taxon>Pseudomonadota</taxon>
        <taxon>Candidatus Muproteobacteria</taxon>
    </lineage>
</organism>
<dbReference type="PROSITE" id="PS50983">
    <property type="entry name" value="FE_B12_PBP"/>
    <property type="match status" value="1"/>
</dbReference>
<dbReference type="SUPFAM" id="SSF53807">
    <property type="entry name" value="Helical backbone' metal receptor"/>
    <property type="match status" value="1"/>
</dbReference>
<dbReference type="CDD" id="cd01144">
    <property type="entry name" value="BtuF"/>
    <property type="match status" value="1"/>
</dbReference>
<dbReference type="Pfam" id="PF01497">
    <property type="entry name" value="Peripla_BP_2"/>
    <property type="match status" value="1"/>
</dbReference>
<dbReference type="InterPro" id="IPR050902">
    <property type="entry name" value="ABC_Transporter_SBP"/>
</dbReference>